<dbReference type="STRING" id="1244531.CIG2463D_1328"/>
<evidence type="ECO:0000313" key="13">
    <source>
        <dbReference type="Proteomes" id="UP000028486"/>
    </source>
</evidence>
<dbReference type="GO" id="GO:0043590">
    <property type="term" value="C:bacterial nucleoid"/>
    <property type="evidence" value="ECO:0007669"/>
    <property type="project" value="TreeGrafter"/>
</dbReference>
<dbReference type="RefSeq" id="WP_038454680.1">
    <property type="nucleotide sequence ID" value="NZ_CP009043.1"/>
</dbReference>
<dbReference type="InterPro" id="IPR027417">
    <property type="entry name" value="P-loop_NTPase"/>
</dbReference>
<dbReference type="Pfam" id="PF02463">
    <property type="entry name" value="SMC_N"/>
    <property type="match status" value="1"/>
</dbReference>
<keyword evidence="6" id="KW-0067">ATP-binding</keyword>
<dbReference type="KEGG" id="caj:CIG1485E_1237"/>
<comment type="similarity">
    <text evidence="2 9">Belongs to the RecN family.</text>
</comment>
<dbReference type="eggNOG" id="COG0497">
    <property type="taxonomic scope" value="Bacteria"/>
</dbReference>
<gene>
    <name evidence="12" type="primary">recN</name>
    <name evidence="12" type="ORF">CIG1485E_1237</name>
</gene>
<dbReference type="OrthoDB" id="9806954at2"/>
<evidence type="ECO:0000256" key="5">
    <source>
        <dbReference type="ARBA" id="ARBA00022763"/>
    </source>
</evidence>
<dbReference type="EMBL" id="CP009043">
    <property type="protein sequence ID" value="AII15071.1"/>
    <property type="molecule type" value="Genomic_DNA"/>
</dbReference>
<dbReference type="Proteomes" id="UP000028486">
    <property type="component" value="Chromosome"/>
</dbReference>
<organism evidence="12 13">
    <name type="scientific">Campylobacter iguaniorum</name>
    <dbReference type="NCBI Taxonomy" id="1244531"/>
    <lineage>
        <taxon>Bacteria</taxon>
        <taxon>Pseudomonadati</taxon>
        <taxon>Campylobacterota</taxon>
        <taxon>Epsilonproteobacteria</taxon>
        <taxon>Campylobacterales</taxon>
        <taxon>Campylobacteraceae</taxon>
        <taxon>Campylobacter</taxon>
    </lineage>
</organism>
<dbReference type="GO" id="GO:0009432">
    <property type="term" value="P:SOS response"/>
    <property type="evidence" value="ECO:0007669"/>
    <property type="project" value="TreeGrafter"/>
</dbReference>
<dbReference type="PANTHER" id="PTHR11059">
    <property type="entry name" value="DNA REPAIR PROTEIN RECN"/>
    <property type="match status" value="1"/>
</dbReference>
<keyword evidence="4" id="KW-0547">Nucleotide-binding</keyword>
<dbReference type="GO" id="GO:0006281">
    <property type="term" value="P:DNA repair"/>
    <property type="evidence" value="ECO:0007669"/>
    <property type="project" value="UniProtKB-KW"/>
</dbReference>
<dbReference type="PANTHER" id="PTHR11059:SF0">
    <property type="entry name" value="DNA REPAIR PROTEIN RECN"/>
    <property type="match status" value="1"/>
</dbReference>
<dbReference type="HOGENOM" id="CLU_018297_4_0_7"/>
<dbReference type="GO" id="GO:0005524">
    <property type="term" value="F:ATP binding"/>
    <property type="evidence" value="ECO:0007669"/>
    <property type="project" value="UniProtKB-KW"/>
</dbReference>
<keyword evidence="10" id="KW-0175">Coiled coil</keyword>
<evidence type="ECO:0000256" key="3">
    <source>
        <dbReference type="ARBA" id="ARBA00021315"/>
    </source>
</evidence>
<comment type="function">
    <text evidence="1 9">May be involved in recombinational repair of damaged DNA.</text>
</comment>
<keyword evidence="13" id="KW-1185">Reference proteome</keyword>
<evidence type="ECO:0000313" key="12">
    <source>
        <dbReference type="EMBL" id="AII15071.1"/>
    </source>
</evidence>
<name>A0A076FAS7_9BACT</name>
<evidence type="ECO:0000256" key="9">
    <source>
        <dbReference type="PIRNR" id="PIRNR003128"/>
    </source>
</evidence>
<evidence type="ECO:0000256" key="8">
    <source>
        <dbReference type="ARBA" id="ARBA00033408"/>
    </source>
</evidence>
<dbReference type="Gene3D" id="3.40.50.300">
    <property type="entry name" value="P-loop containing nucleotide triphosphate hydrolases"/>
    <property type="match status" value="2"/>
</dbReference>
<evidence type="ECO:0000256" key="1">
    <source>
        <dbReference type="ARBA" id="ARBA00003618"/>
    </source>
</evidence>
<evidence type="ECO:0000256" key="7">
    <source>
        <dbReference type="ARBA" id="ARBA00023204"/>
    </source>
</evidence>
<dbReference type="SUPFAM" id="SSF52540">
    <property type="entry name" value="P-loop containing nucleoside triphosphate hydrolases"/>
    <property type="match status" value="1"/>
</dbReference>
<evidence type="ECO:0000256" key="10">
    <source>
        <dbReference type="SAM" id="Coils"/>
    </source>
</evidence>
<evidence type="ECO:0000256" key="6">
    <source>
        <dbReference type="ARBA" id="ARBA00022840"/>
    </source>
</evidence>
<protein>
    <recommendedName>
        <fullName evidence="3 9">DNA repair protein RecN</fullName>
    </recommendedName>
    <alternativeName>
        <fullName evidence="8 9">Recombination protein N</fullName>
    </alternativeName>
</protein>
<proteinExistence type="inferred from homology"/>
<dbReference type="PIRSF" id="PIRSF003128">
    <property type="entry name" value="RecN"/>
    <property type="match status" value="1"/>
</dbReference>
<evidence type="ECO:0000259" key="11">
    <source>
        <dbReference type="Pfam" id="PF02463"/>
    </source>
</evidence>
<dbReference type="GO" id="GO:0006310">
    <property type="term" value="P:DNA recombination"/>
    <property type="evidence" value="ECO:0007669"/>
    <property type="project" value="InterPro"/>
</dbReference>
<sequence length="509" mass="57293">MINRLFLKDHLSFEEANLVFGSGLSVFTGVSGAGKSVLMDALLGVFGFKDIDARLVEADCLYEFDMGEYGIESSDINTFKLLKDKSARYFINNQSISKKNLAKIASLHLKYLSAKEISEFENTRLLNVLDTLAMKKNPKFGDILAKFRAKFDEFSSVKKELEKINEDEKKIEELKEFASFEINKISNINPKEGEFDELIAIKKKLSKKDKIEEAWGKADAIFAYEKAVMDALHISDIDAGFFSDALNELKVARSSVNFEDIEDMDIEKILDRIEALNSLVKRYGSIKEALGVLETRKNELARYEKIEFEKHDLENKFAKIKDEIEALGAQISASRSEQIVKFSTILNEYLANLYMSKVSVSLNQKELDSSGSDDVCLSLDSANLKNLSSGEINRLRLAFIASEVSITEFGNGVLILDEIDANLSGKEAMSIANVLLELACFYQIFAISHQPQLSSKAHHHFLVEKNGNKSSVKELDINERILELSRMISGEVITQEARQFAKKLLCIKD</sequence>
<dbReference type="InterPro" id="IPR004604">
    <property type="entry name" value="DNA_recomb/repair_RecN"/>
</dbReference>
<evidence type="ECO:0000256" key="2">
    <source>
        <dbReference type="ARBA" id="ARBA00009441"/>
    </source>
</evidence>
<keyword evidence="7 9" id="KW-0234">DNA repair</keyword>
<dbReference type="AlphaFoldDB" id="A0A076FAS7"/>
<dbReference type="InterPro" id="IPR003395">
    <property type="entry name" value="RecF/RecN/SMC_N"/>
</dbReference>
<feature type="domain" description="RecF/RecN/SMC N-terminal" evidence="11">
    <location>
        <begin position="1"/>
        <end position="467"/>
    </location>
</feature>
<reference evidence="13" key="1">
    <citation type="journal article" date="2014" name="Genome Announc.">
        <title>Complete Genome Sequence of Campylobacter iguaniorum Strain 1485ET, Isolated from a Bearded Dragon (Pogona vitticeps).</title>
        <authorList>
            <person name="Gilbert M.J."/>
            <person name="Miller W.G."/>
            <person name="Yee E."/>
            <person name="Kik M."/>
            <person name="Wagenaar J.A."/>
            <person name="Duim B."/>
        </authorList>
    </citation>
    <scope>NUCLEOTIDE SEQUENCE [LARGE SCALE GENOMIC DNA]</scope>
    <source>
        <strain evidence="13">1485E</strain>
    </source>
</reference>
<feature type="coiled-coil region" evidence="10">
    <location>
        <begin position="296"/>
        <end position="330"/>
    </location>
</feature>
<accession>A0A076FAS7</accession>
<keyword evidence="5 9" id="KW-0227">DNA damage</keyword>
<evidence type="ECO:0000256" key="4">
    <source>
        <dbReference type="ARBA" id="ARBA00022741"/>
    </source>
</evidence>